<feature type="compositionally biased region" description="Basic residues" evidence="10">
    <location>
        <begin position="519"/>
        <end position="533"/>
    </location>
</feature>
<feature type="transmembrane region" description="Helical" evidence="9">
    <location>
        <begin position="44"/>
        <end position="61"/>
    </location>
</feature>
<dbReference type="InterPro" id="IPR035906">
    <property type="entry name" value="MetI-like_sf"/>
</dbReference>
<dbReference type="RefSeq" id="WP_205101771.1">
    <property type="nucleotide sequence ID" value="NZ_JACJJC010000002.1"/>
</dbReference>
<keyword evidence="4 9" id="KW-0812">Transmembrane</keyword>
<feature type="transmembrane region" description="Helical" evidence="9">
    <location>
        <begin position="287"/>
        <end position="310"/>
    </location>
</feature>
<accession>A0ABS2DPL6</accession>
<feature type="transmembrane region" description="Helical" evidence="9">
    <location>
        <begin position="6"/>
        <end position="23"/>
    </location>
</feature>
<feature type="compositionally biased region" description="Low complexity" evidence="10">
    <location>
        <begin position="489"/>
        <end position="501"/>
    </location>
</feature>
<keyword evidence="13" id="KW-1185">Reference proteome</keyword>
<keyword evidence="8 9" id="KW-0472">Membrane</keyword>
<dbReference type="InterPro" id="IPR000515">
    <property type="entry name" value="MetI-like"/>
</dbReference>
<evidence type="ECO:0000256" key="8">
    <source>
        <dbReference type="ARBA" id="ARBA00023136"/>
    </source>
</evidence>
<reference evidence="12 13" key="1">
    <citation type="journal article" date="2021" name="Sci. Rep.">
        <title>The distribution of antibiotic resistance genes in chicken gut microbiota commensals.</title>
        <authorList>
            <person name="Juricova H."/>
            <person name="Matiasovicova J."/>
            <person name="Kubasova T."/>
            <person name="Cejkova D."/>
            <person name="Rychlik I."/>
        </authorList>
    </citation>
    <scope>NUCLEOTIDE SEQUENCE [LARGE SCALE GENOMIC DNA]</scope>
    <source>
        <strain evidence="12 13">An829</strain>
    </source>
</reference>
<feature type="compositionally biased region" description="Basic and acidic residues" evidence="10">
    <location>
        <begin position="502"/>
        <end position="511"/>
    </location>
</feature>
<keyword evidence="7 9" id="KW-1133">Transmembrane helix</keyword>
<evidence type="ECO:0000256" key="5">
    <source>
        <dbReference type="ARBA" id="ARBA00022856"/>
    </source>
</evidence>
<comment type="caution">
    <text evidence="12">The sequence shown here is derived from an EMBL/GenBank/DDBJ whole genome shotgun (WGS) entry which is preliminary data.</text>
</comment>
<organism evidence="12 13">
    <name type="scientific">Sutterella massiliensis</name>
    <dbReference type="NCBI Taxonomy" id="1816689"/>
    <lineage>
        <taxon>Bacteria</taxon>
        <taxon>Pseudomonadati</taxon>
        <taxon>Pseudomonadota</taxon>
        <taxon>Betaproteobacteria</taxon>
        <taxon>Burkholderiales</taxon>
        <taxon>Sutterellaceae</taxon>
        <taxon>Sutterella</taxon>
    </lineage>
</organism>
<dbReference type="Pfam" id="PF00528">
    <property type="entry name" value="BPD_transp_1"/>
    <property type="match status" value="1"/>
</dbReference>
<protein>
    <submittedName>
        <fullName evidence="12">ABC transporter permease</fullName>
    </submittedName>
</protein>
<evidence type="ECO:0000256" key="7">
    <source>
        <dbReference type="ARBA" id="ARBA00022989"/>
    </source>
</evidence>
<dbReference type="PROSITE" id="PS50928">
    <property type="entry name" value="ABC_TM1"/>
    <property type="match status" value="1"/>
</dbReference>
<dbReference type="PANTHER" id="PTHR43386">
    <property type="entry name" value="OLIGOPEPTIDE TRANSPORT SYSTEM PERMEASE PROTEIN APPC"/>
    <property type="match status" value="1"/>
</dbReference>
<evidence type="ECO:0000313" key="12">
    <source>
        <dbReference type="EMBL" id="MBM6703301.1"/>
    </source>
</evidence>
<comment type="subcellular location">
    <subcellularLocation>
        <location evidence="1 9">Cell membrane</location>
        <topology evidence="1 9">Multi-pass membrane protein</topology>
    </subcellularLocation>
</comment>
<dbReference type="InterPro" id="IPR050366">
    <property type="entry name" value="BP-dependent_transpt_permease"/>
</dbReference>
<feature type="domain" description="ABC transmembrane type-1" evidence="11">
    <location>
        <begin position="249"/>
        <end position="459"/>
    </location>
</feature>
<dbReference type="Gene3D" id="1.10.3720.10">
    <property type="entry name" value="MetI-like"/>
    <property type="match status" value="1"/>
</dbReference>
<feature type="transmembrane region" description="Helical" evidence="9">
    <location>
        <begin position="384"/>
        <end position="409"/>
    </location>
</feature>
<dbReference type="CDD" id="cd06261">
    <property type="entry name" value="TM_PBP2"/>
    <property type="match status" value="1"/>
</dbReference>
<evidence type="ECO:0000256" key="9">
    <source>
        <dbReference type="RuleBase" id="RU363032"/>
    </source>
</evidence>
<evidence type="ECO:0000256" key="6">
    <source>
        <dbReference type="ARBA" id="ARBA00022927"/>
    </source>
</evidence>
<comment type="similarity">
    <text evidence="9">Belongs to the binding-protein-dependent transport system permease family.</text>
</comment>
<dbReference type="EMBL" id="JACJJC010000002">
    <property type="protein sequence ID" value="MBM6703301.1"/>
    <property type="molecule type" value="Genomic_DNA"/>
</dbReference>
<proteinExistence type="inferred from homology"/>
<evidence type="ECO:0000256" key="3">
    <source>
        <dbReference type="ARBA" id="ARBA00022475"/>
    </source>
</evidence>
<keyword evidence="6" id="KW-0653">Protein transport</keyword>
<gene>
    <name evidence="12" type="ORF">H6A60_02105</name>
</gene>
<keyword evidence="5" id="KW-0571">Peptide transport</keyword>
<keyword evidence="2 9" id="KW-0813">Transport</keyword>
<evidence type="ECO:0000256" key="4">
    <source>
        <dbReference type="ARBA" id="ARBA00022692"/>
    </source>
</evidence>
<sequence>MQFVFLPTDAVLWAILLALFFAVRHVRRTPELSRKWAIVFSRPSANASAAILAFLLLVAGLDSIHYREALPQTQTASGVPTVQAYSPVVKSALDAFVLDRLKAAGTERSYSAPFALKEFDKSTAIVEGVAKRDYQPLKHAGKRIGPHSNRAMSIAKYTLIAAIAGGVTAFAAWLVTAAVVARRRGKTSFLDGLALLGNADGTFPWRPAMLTGSLIWMLVTWVMLLWPDWHIFGTDAVGNDVLYEALKSIRTAVVIGTLATLATLPFALTLGIAAGYFKGKVDDAIQYLYTTISSIPSVLLIAASVLMVTVFLDEHPDLYQTSLERADLKLMLLAVIIGMTGWATLARLLRAETMKVSTLDFVTAARALGVSHATIMRRHVLPNVLHIVLIVTVLDFSGIVLYEAVLSYVGVGVDPSMHSFGTMINAARSELSRSPMVWWNLAASFLFLLAIVLPANLFAAAVRDAFDPRVVARSGAAAASLRKTVSPALGADDALPGAAPDAEARVEKHAGEPAAPSRSKARSSARSGKRRAR</sequence>
<dbReference type="SUPFAM" id="SSF161098">
    <property type="entry name" value="MetI-like"/>
    <property type="match status" value="1"/>
</dbReference>
<name>A0ABS2DPL6_9BURK</name>
<dbReference type="PANTHER" id="PTHR43386:SF24">
    <property type="entry name" value="OLIGOPEPTIDE TRANSPORT SYSTEM PERMEASE PROTEIN AMID"/>
    <property type="match status" value="1"/>
</dbReference>
<feature type="transmembrane region" description="Helical" evidence="9">
    <location>
        <begin position="157"/>
        <end position="181"/>
    </location>
</feature>
<evidence type="ECO:0000256" key="10">
    <source>
        <dbReference type="SAM" id="MobiDB-lite"/>
    </source>
</evidence>
<feature type="transmembrane region" description="Helical" evidence="9">
    <location>
        <begin position="437"/>
        <end position="459"/>
    </location>
</feature>
<evidence type="ECO:0000256" key="2">
    <source>
        <dbReference type="ARBA" id="ARBA00022448"/>
    </source>
</evidence>
<feature type="transmembrane region" description="Helical" evidence="9">
    <location>
        <begin position="252"/>
        <end position="275"/>
    </location>
</feature>
<feature type="region of interest" description="Disordered" evidence="10">
    <location>
        <begin position="489"/>
        <end position="533"/>
    </location>
</feature>
<dbReference type="Proteomes" id="UP000715095">
    <property type="component" value="Unassembled WGS sequence"/>
</dbReference>
<evidence type="ECO:0000256" key="1">
    <source>
        <dbReference type="ARBA" id="ARBA00004651"/>
    </source>
</evidence>
<keyword evidence="3" id="KW-1003">Cell membrane</keyword>
<evidence type="ECO:0000259" key="11">
    <source>
        <dbReference type="PROSITE" id="PS50928"/>
    </source>
</evidence>
<feature type="transmembrane region" description="Helical" evidence="9">
    <location>
        <begin position="330"/>
        <end position="349"/>
    </location>
</feature>
<evidence type="ECO:0000313" key="13">
    <source>
        <dbReference type="Proteomes" id="UP000715095"/>
    </source>
</evidence>